<dbReference type="Proteomes" id="UP000266340">
    <property type="component" value="Unassembled WGS sequence"/>
</dbReference>
<dbReference type="InterPro" id="IPR003343">
    <property type="entry name" value="Big_2"/>
</dbReference>
<feature type="domain" description="BIG2" evidence="1">
    <location>
        <begin position="230"/>
        <end position="313"/>
    </location>
</feature>
<dbReference type="EMBL" id="QXJM01000030">
    <property type="protein sequence ID" value="RIE03772.1"/>
    <property type="molecule type" value="Genomic_DNA"/>
</dbReference>
<gene>
    <name evidence="2" type="ORF">D3H35_09470</name>
</gene>
<feature type="domain" description="BIG2" evidence="1">
    <location>
        <begin position="140"/>
        <end position="221"/>
    </location>
</feature>
<feature type="domain" description="BIG2" evidence="1">
    <location>
        <begin position="668"/>
        <end position="748"/>
    </location>
</feature>
<protein>
    <recommendedName>
        <fullName evidence="1">BIG2 domain-containing protein</fullName>
    </recommendedName>
</protein>
<evidence type="ECO:0000259" key="1">
    <source>
        <dbReference type="SMART" id="SM00635"/>
    </source>
</evidence>
<dbReference type="SMART" id="SM00635">
    <property type="entry name" value="BID_2"/>
    <property type="match status" value="6"/>
</dbReference>
<reference evidence="2 3" key="1">
    <citation type="submission" date="2018-09" db="EMBL/GenBank/DDBJ databases">
        <title>Cohnella cavernae sp. nov., isolated from a karst cave.</title>
        <authorList>
            <person name="Zhu H."/>
        </authorList>
    </citation>
    <scope>NUCLEOTIDE SEQUENCE [LARGE SCALE GENOMIC DNA]</scope>
    <source>
        <strain evidence="2 3">K2E09-144</strain>
    </source>
</reference>
<dbReference type="AlphaFoldDB" id="A0A398CN92"/>
<feature type="domain" description="BIG2" evidence="1">
    <location>
        <begin position="409"/>
        <end position="491"/>
    </location>
</feature>
<dbReference type="Gene3D" id="2.60.40.1080">
    <property type="match status" value="7"/>
</dbReference>
<feature type="domain" description="BIG2" evidence="1">
    <location>
        <begin position="54"/>
        <end position="132"/>
    </location>
</feature>
<dbReference type="Pfam" id="PF02368">
    <property type="entry name" value="Big_2"/>
    <property type="match status" value="1"/>
</dbReference>
<keyword evidence="3" id="KW-1185">Reference proteome</keyword>
<feature type="domain" description="BIG2" evidence="1">
    <location>
        <begin position="584"/>
        <end position="664"/>
    </location>
</feature>
<proteinExistence type="predicted"/>
<dbReference type="RefSeq" id="WP_119148844.1">
    <property type="nucleotide sequence ID" value="NZ_JBHSOV010000021.1"/>
</dbReference>
<evidence type="ECO:0000313" key="2">
    <source>
        <dbReference type="EMBL" id="RIE03772.1"/>
    </source>
</evidence>
<accession>A0A398CN92</accession>
<sequence>MKSTNVTLQTGTKPSVTRRSSFLTRFLASFLVAVLIGGSGAAYVSAEDTVESIAFGAVSSNPVQLSVEDGTKSLTLWANFKETSTPQNVTSLATWASSSSLVKVDKGVLSATGAVSGVSITAKYKTFSASIIVDASYSLSELQLEVDGANAGVGRTVWLGDELTLTAVNADTSEDVSEDAVWTSSSASVATVENGEVTLVAAGTTKITAKYKGRSDSVTLTVKAPYSEISIVSPKIESGIVDLNVGDDPVQFSLSAVRTDDDSTESDLETKAAWTSSNSAVVKVDKNGLATAVGSGTATVTATLNGVKDAVTFYVLTPYEAMKLASEKPLNLSFNAEPVKVTASVVKGSAQAEDKTAQAEWKSGNLLVASVGTDAAGVVTVKPRGVGTTQITASYLGVSKSLTVTVFPTIESVDVVPDKLDAFEGDTVELPQVNGVAVSGDPVDLTKLVQWKSGSETVLTVDETGKWKALKAGTATLLALVENEEGQVKTDQIEVTVHKKIHSLYADTTNISIVTGTEAAFPAVTVIYADGEEKVITSEVTWKSSSTNLLVKATKIKGLQPATATLTGTYLGKTVSIKTVVEEKFQTIKVEPSSLALGLKASQTIKVTATTVSGKKVSIGSRITWIPSSEELISIKGASVKGLAEGSGKLTATIQGKALEIPFTVAAKLTKLTASPTSLKLTSGASGTVKVTATYENGKTVDVTSAVSWSNSNGNVAKVTGGTVLAIAKGSATLKGSFGGKNVTVRVTVKKG</sequence>
<dbReference type="InterPro" id="IPR008964">
    <property type="entry name" value="Invasin/intimin_cell_adhesion"/>
</dbReference>
<name>A0A398CN92_9BACL</name>
<dbReference type="OrthoDB" id="503324at2"/>
<dbReference type="SUPFAM" id="SSF49373">
    <property type="entry name" value="Invasin/intimin cell-adhesion fragments"/>
    <property type="match status" value="3"/>
</dbReference>
<comment type="caution">
    <text evidence="2">The sequence shown here is derived from an EMBL/GenBank/DDBJ whole genome shotgun (WGS) entry which is preliminary data.</text>
</comment>
<evidence type="ECO:0000313" key="3">
    <source>
        <dbReference type="Proteomes" id="UP000266340"/>
    </source>
</evidence>
<organism evidence="2 3">
    <name type="scientific">Cohnella faecalis</name>
    <dbReference type="NCBI Taxonomy" id="2315694"/>
    <lineage>
        <taxon>Bacteria</taxon>
        <taxon>Bacillati</taxon>
        <taxon>Bacillota</taxon>
        <taxon>Bacilli</taxon>
        <taxon>Bacillales</taxon>
        <taxon>Paenibacillaceae</taxon>
        <taxon>Cohnella</taxon>
    </lineage>
</organism>